<dbReference type="EMBL" id="KZ857383">
    <property type="protein sequence ID" value="RDX55265.1"/>
    <property type="molecule type" value="Genomic_DNA"/>
</dbReference>
<evidence type="ECO:0000256" key="9">
    <source>
        <dbReference type="SAM" id="SignalP"/>
    </source>
</evidence>
<dbReference type="Gene3D" id="3.10.50.10">
    <property type="match status" value="1"/>
</dbReference>
<dbReference type="GO" id="GO:0008061">
    <property type="term" value="F:chitin binding"/>
    <property type="evidence" value="ECO:0007669"/>
    <property type="project" value="InterPro"/>
</dbReference>
<dbReference type="InterPro" id="IPR001223">
    <property type="entry name" value="Glyco_hydro18_cat"/>
</dbReference>
<dbReference type="InterPro" id="IPR001579">
    <property type="entry name" value="Glyco_hydro_18_chit_AS"/>
</dbReference>
<feature type="signal peptide" evidence="9">
    <location>
        <begin position="1"/>
        <end position="17"/>
    </location>
</feature>
<dbReference type="OrthoDB" id="73875at2759"/>
<dbReference type="PANTHER" id="PTHR11177:SF392">
    <property type="entry name" value="HAP41P"/>
    <property type="match status" value="1"/>
</dbReference>
<proteinExistence type="inferred from homology"/>
<dbReference type="PROSITE" id="PS51910">
    <property type="entry name" value="GH18_2"/>
    <property type="match status" value="1"/>
</dbReference>
<dbReference type="STRING" id="139420.A0A371DRW7"/>
<keyword evidence="3" id="KW-0146">Chitin degradation</keyword>
<evidence type="ECO:0000256" key="3">
    <source>
        <dbReference type="ARBA" id="ARBA00023024"/>
    </source>
</evidence>
<comment type="catalytic activity">
    <reaction evidence="1">
        <text>Random endo-hydrolysis of N-acetyl-beta-D-glucosaminide (1-&gt;4)-beta-linkages in chitin and chitodextrins.</text>
        <dbReference type="EC" id="3.2.1.14"/>
    </reaction>
</comment>
<evidence type="ECO:0000256" key="5">
    <source>
        <dbReference type="ARBA" id="ARBA00023295"/>
    </source>
</evidence>
<evidence type="ECO:0000256" key="2">
    <source>
        <dbReference type="ARBA" id="ARBA00022801"/>
    </source>
</evidence>
<evidence type="ECO:0000259" key="10">
    <source>
        <dbReference type="PROSITE" id="PS51910"/>
    </source>
</evidence>
<dbReference type="InterPro" id="IPR017853">
    <property type="entry name" value="GH"/>
</dbReference>
<dbReference type="GO" id="GO:0005576">
    <property type="term" value="C:extracellular region"/>
    <property type="evidence" value="ECO:0007669"/>
    <property type="project" value="TreeGrafter"/>
</dbReference>
<gene>
    <name evidence="11" type="ORF">OH76DRAFT_1339801</name>
</gene>
<sequence length="420" mass="45000">MRSLITLATIVLPFVSAKPASSTRTCSNHGKGHKSSLVSAAWYAGWHSTDFPLENVSWDKYTHLTYSFAETTPDVHVLSLNGSNPEVLPKFVETAQKNGVKALVSLGGWTGSRYYSTAVGSAANRTAFVKTVTDLATKYKLDGIDFDWEYPGTQGIGCNAINPKDTTNFLTFLKQLRAHPVGKKLILTAATSIFPWVGPDGNRLADVSDFAKQLDWIAVMNYDIWGSWSTAVGPNAPLNDTCASPENQQGSAVSSVAQWTAAGMPANQIVLGVASYGHSFHVNNSVAIKDSGSLNSYPAFDADQQPIGDKWDDAAGTDECGNASGPGGNFDFWGLVENGFLTSNGTVAPNIEYKFDSCSQTAYVYNTTSQVMVSFDDAPSFAAKGKFIKSEKLRGFAIWEAGGDYKDILLDSIRTAAGAA</sequence>
<keyword evidence="9" id="KW-0732">Signal</keyword>
<feature type="chain" id="PRO_5016654986" evidence="9">
    <location>
        <begin position="18"/>
        <end position="420"/>
    </location>
</feature>
<keyword evidence="5 7" id="KW-0326">Glycosidase</keyword>
<dbReference type="Proteomes" id="UP000256964">
    <property type="component" value="Unassembled WGS sequence"/>
</dbReference>
<dbReference type="Gene3D" id="3.20.20.80">
    <property type="entry name" value="Glycosidases"/>
    <property type="match status" value="1"/>
</dbReference>
<evidence type="ECO:0000256" key="1">
    <source>
        <dbReference type="ARBA" id="ARBA00000822"/>
    </source>
</evidence>
<organism evidence="11 12">
    <name type="scientific">Lentinus brumalis</name>
    <dbReference type="NCBI Taxonomy" id="2498619"/>
    <lineage>
        <taxon>Eukaryota</taxon>
        <taxon>Fungi</taxon>
        <taxon>Dikarya</taxon>
        <taxon>Basidiomycota</taxon>
        <taxon>Agaricomycotina</taxon>
        <taxon>Agaricomycetes</taxon>
        <taxon>Polyporales</taxon>
        <taxon>Polyporaceae</taxon>
        <taxon>Lentinus</taxon>
    </lineage>
</organism>
<dbReference type="InterPro" id="IPR029070">
    <property type="entry name" value="Chitinase_insertion_sf"/>
</dbReference>
<protein>
    <submittedName>
        <fullName evidence="11">Chitinase</fullName>
    </submittedName>
</protein>
<name>A0A371DRW7_9APHY</name>
<accession>A0A371DRW7</accession>
<dbReference type="GO" id="GO:0006032">
    <property type="term" value="P:chitin catabolic process"/>
    <property type="evidence" value="ECO:0007669"/>
    <property type="project" value="UniProtKB-KW"/>
</dbReference>
<dbReference type="SUPFAM" id="SSF54556">
    <property type="entry name" value="Chitinase insertion domain"/>
    <property type="match status" value="1"/>
</dbReference>
<dbReference type="GO" id="GO:0000272">
    <property type="term" value="P:polysaccharide catabolic process"/>
    <property type="evidence" value="ECO:0007669"/>
    <property type="project" value="UniProtKB-KW"/>
</dbReference>
<evidence type="ECO:0000313" key="12">
    <source>
        <dbReference type="Proteomes" id="UP000256964"/>
    </source>
</evidence>
<dbReference type="InterPro" id="IPR011583">
    <property type="entry name" value="Chitinase_II/V-like_cat"/>
</dbReference>
<keyword evidence="4" id="KW-0119">Carbohydrate metabolism</keyword>
<dbReference type="InterPro" id="IPR050314">
    <property type="entry name" value="Glycosyl_Hydrlase_18"/>
</dbReference>
<reference evidence="11 12" key="1">
    <citation type="journal article" date="2018" name="Biotechnol. Biofuels">
        <title>Integrative visual omics of the white-rot fungus Polyporus brumalis exposes the biotechnological potential of its oxidative enzymes for delignifying raw plant biomass.</title>
        <authorList>
            <person name="Miyauchi S."/>
            <person name="Rancon A."/>
            <person name="Drula E."/>
            <person name="Hage H."/>
            <person name="Chaduli D."/>
            <person name="Favel A."/>
            <person name="Grisel S."/>
            <person name="Henrissat B."/>
            <person name="Herpoel-Gimbert I."/>
            <person name="Ruiz-Duenas F.J."/>
            <person name="Chevret D."/>
            <person name="Hainaut M."/>
            <person name="Lin J."/>
            <person name="Wang M."/>
            <person name="Pangilinan J."/>
            <person name="Lipzen A."/>
            <person name="Lesage-Meessen L."/>
            <person name="Navarro D."/>
            <person name="Riley R."/>
            <person name="Grigoriev I.V."/>
            <person name="Zhou S."/>
            <person name="Raouche S."/>
            <person name="Rosso M.N."/>
        </authorList>
    </citation>
    <scope>NUCLEOTIDE SEQUENCE [LARGE SCALE GENOMIC DNA]</scope>
    <source>
        <strain evidence="11 12">BRFM 1820</strain>
    </source>
</reference>
<evidence type="ECO:0000256" key="7">
    <source>
        <dbReference type="RuleBase" id="RU000489"/>
    </source>
</evidence>
<dbReference type="Pfam" id="PF00704">
    <property type="entry name" value="Glyco_hydro_18"/>
    <property type="match status" value="1"/>
</dbReference>
<evidence type="ECO:0000313" key="11">
    <source>
        <dbReference type="EMBL" id="RDX55265.1"/>
    </source>
</evidence>
<evidence type="ECO:0000256" key="4">
    <source>
        <dbReference type="ARBA" id="ARBA00023277"/>
    </source>
</evidence>
<keyword evidence="12" id="KW-1185">Reference proteome</keyword>
<dbReference type="GO" id="GO:0008843">
    <property type="term" value="F:endochitinase activity"/>
    <property type="evidence" value="ECO:0007669"/>
    <property type="project" value="UniProtKB-EC"/>
</dbReference>
<dbReference type="PANTHER" id="PTHR11177">
    <property type="entry name" value="CHITINASE"/>
    <property type="match status" value="1"/>
</dbReference>
<keyword evidence="6" id="KW-0624">Polysaccharide degradation</keyword>
<dbReference type="PROSITE" id="PS01095">
    <property type="entry name" value="GH18_1"/>
    <property type="match status" value="1"/>
</dbReference>
<feature type="domain" description="GH18" evidence="10">
    <location>
        <begin position="37"/>
        <end position="420"/>
    </location>
</feature>
<evidence type="ECO:0000256" key="8">
    <source>
        <dbReference type="RuleBase" id="RU004453"/>
    </source>
</evidence>
<evidence type="ECO:0000256" key="6">
    <source>
        <dbReference type="ARBA" id="ARBA00023326"/>
    </source>
</evidence>
<comment type="similarity">
    <text evidence="8">Belongs to the glycosyl hydrolase 18 family.</text>
</comment>
<dbReference type="SUPFAM" id="SSF51445">
    <property type="entry name" value="(Trans)glycosidases"/>
    <property type="match status" value="1"/>
</dbReference>
<keyword evidence="2 7" id="KW-0378">Hydrolase</keyword>
<dbReference type="SMART" id="SM00636">
    <property type="entry name" value="Glyco_18"/>
    <property type="match status" value="1"/>
</dbReference>
<dbReference type="AlphaFoldDB" id="A0A371DRW7"/>